<dbReference type="AlphaFoldDB" id="A0A1M7XXW1"/>
<dbReference type="EMBL" id="FRFE01000002">
    <property type="protein sequence ID" value="SHO43767.1"/>
    <property type="molecule type" value="Genomic_DNA"/>
</dbReference>
<keyword evidence="2" id="KW-1185">Reference proteome</keyword>
<sequence>MNNIYFCQVSETVSCGACCGLYNLPDLSREKLENLLSKRTKDFTSVPRTEDGIFEFQRKNKGPHRLSRPFAQFHHCPFLGLIGEKKSRPGCLLHPATPGNNGVDYRSLSWYGEQACRTYFCPSTKKLPTIYQSILIRTIDDWYVFGLIVTEHALLTAYFKEVELRLGRRVTESDYTQNTGARDAFREFAELKSNWPYRRDNSPAPCNFFFENGLYPRPDAFRATQEIRHSSYEKIYMELDSGFSSSREIDAADQLLDNLLGKTVRAIVSH</sequence>
<protein>
    <submittedName>
        <fullName evidence="1">Uncharacterized protein</fullName>
    </submittedName>
</protein>
<proteinExistence type="predicted"/>
<name>A0A1M7XXW1_9BACT</name>
<evidence type="ECO:0000313" key="2">
    <source>
        <dbReference type="Proteomes" id="UP000184603"/>
    </source>
</evidence>
<gene>
    <name evidence="1" type="ORF">SAMN02745220_00505</name>
</gene>
<reference evidence="1 2" key="1">
    <citation type="submission" date="2016-12" db="EMBL/GenBank/DDBJ databases">
        <authorList>
            <person name="Song W.-J."/>
            <person name="Kurnit D.M."/>
        </authorList>
    </citation>
    <scope>NUCLEOTIDE SEQUENCE [LARGE SCALE GENOMIC DNA]</scope>
    <source>
        <strain evidence="1 2">DSM 18488</strain>
    </source>
</reference>
<accession>A0A1M7XXW1</accession>
<dbReference type="OrthoDB" id="5470322at2"/>
<organism evidence="1 2">
    <name type="scientific">Desulfopila aestuarii DSM 18488</name>
    <dbReference type="NCBI Taxonomy" id="1121416"/>
    <lineage>
        <taxon>Bacteria</taxon>
        <taxon>Pseudomonadati</taxon>
        <taxon>Thermodesulfobacteriota</taxon>
        <taxon>Desulfobulbia</taxon>
        <taxon>Desulfobulbales</taxon>
        <taxon>Desulfocapsaceae</taxon>
        <taxon>Desulfopila</taxon>
    </lineage>
</organism>
<dbReference type="Proteomes" id="UP000184603">
    <property type="component" value="Unassembled WGS sequence"/>
</dbReference>
<dbReference type="RefSeq" id="WP_143170615.1">
    <property type="nucleotide sequence ID" value="NZ_FRFE01000002.1"/>
</dbReference>
<evidence type="ECO:0000313" key="1">
    <source>
        <dbReference type="EMBL" id="SHO43767.1"/>
    </source>
</evidence>